<feature type="domain" description="RRM" evidence="7">
    <location>
        <begin position="241"/>
        <end position="351"/>
    </location>
</feature>
<feature type="compositionally biased region" description="Basic and acidic residues" evidence="6">
    <location>
        <begin position="19"/>
        <end position="47"/>
    </location>
</feature>
<dbReference type="InterPro" id="IPR000504">
    <property type="entry name" value="RRM_dom"/>
</dbReference>
<comment type="subcellular location">
    <subcellularLocation>
        <location evidence="1">Nucleus</location>
    </subcellularLocation>
</comment>
<comment type="caution">
    <text evidence="8">The sequence shown here is derived from an EMBL/GenBank/DDBJ whole genome shotgun (WGS) entry which is preliminary data.</text>
</comment>
<dbReference type="SUPFAM" id="SSF54928">
    <property type="entry name" value="RNA-binding domain, RBD"/>
    <property type="match status" value="2"/>
</dbReference>
<evidence type="ECO:0000256" key="4">
    <source>
        <dbReference type="ARBA" id="ARBA00023242"/>
    </source>
</evidence>
<dbReference type="GO" id="GO:0003729">
    <property type="term" value="F:mRNA binding"/>
    <property type="evidence" value="ECO:0007669"/>
    <property type="project" value="TreeGrafter"/>
</dbReference>
<evidence type="ECO:0000256" key="1">
    <source>
        <dbReference type="ARBA" id="ARBA00004123"/>
    </source>
</evidence>
<feature type="compositionally biased region" description="Basic and acidic residues" evidence="6">
    <location>
        <begin position="148"/>
        <end position="164"/>
    </location>
</feature>
<feature type="compositionally biased region" description="Acidic residues" evidence="6">
    <location>
        <begin position="174"/>
        <end position="202"/>
    </location>
</feature>
<protein>
    <submittedName>
        <fullName evidence="8">RNA-binding protein</fullName>
    </submittedName>
</protein>
<dbReference type="InterPro" id="IPR051945">
    <property type="entry name" value="RRM_MRD1_RNA_proc_ribogen"/>
</dbReference>
<accession>A0AAV8AFU6</accession>
<evidence type="ECO:0000256" key="5">
    <source>
        <dbReference type="PROSITE-ProRule" id="PRU00176"/>
    </source>
</evidence>
<proteinExistence type="predicted"/>
<evidence type="ECO:0000256" key="3">
    <source>
        <dbReference type="ARBA" id="ARBA00022884"/>
    </source>
</evidence>
<dbReference type="SMART" id="SM00360">
    <property type="entry name" value="RRM"/>
    <property type="match status" value="3"/>
</dbReference>
<feature type="region of interest" description="Disordered" evidence="6">
    <location>
        <begin position="130"/>
        <end position="224"/>
    </location>
</feature>
<keyword evidence="4" id="KW-0539">Nucleus</keyword>
<sequence length="527" mass="61439">MKLLKTVKFLQTKKKKNNKQKEKEQQRRKEREKRKDKEREKPKEKERKKQSKTHQGKELSKENKEINKFGFDTEVLKVFRKVGDVYDVFFPKGKKGFFFVQYRTKKTAEKAVKTLNESNFKGRTIAVDMSYPKQHFERKMKQFQNLQKKKEKEDEEKKEKETKKGKGKGKGNEKEEEEEEEEPDNGESDDSDEGTEEDEEEMGSVSDSISDSGSDSDSDFEQEELDYEEIKKKKNEERNLRTLFLRNLTFEATPEDLKKEFGLFGEVESALIVKDKVTQKPTGSAFVTFKTVEASNVALERGQVKTRAGGNKEGENEKNLKWNRKTFVSDLFSQSGITILGRTVRISRALSRTGVKKLEDDKKLKEQESRNLHLAEIGEIKPDDPLFSKLSKNDRKKREKARQAKIKKLKNEKYFVSKTRLSVRNLPKRIDEISLKQIFESVLERKKKGKNQNNNNNGKSKQNKVLKVNIVQRPEGDSSRFGFVLFKNHNEALTALKKTNNNPNIFGENQRLIVEFSIEDQRKIDLL</sequence>
<evidence type="ECO:0000313" key="9">
    <source>
        <dbReference type="Proteomes" id="UP001146793"/>
    </source>
</evidence>
<feature type="region of interest" description="Disordered" evidence="6">
    <location>
        <begin position="1"/>
        <end position="64"/>
    </location>
</feature>
<dbReference type="GO" id="GO:0005730">
    <property type="term" value="C:nucleolus"/>
    <property type="evidence" value="ECO:0007669"/>
    <property type="project" value="TreeGrafter"/>
</dbReference>
<dbReference type="AlphaFoldDB" id="A0AAV8AFU6"/>
<evidence type="ECO:0000256" key="2">
    <source>
        <dbReference type="ARBA" id="ARBA00022737"/>
    </source>
</evidence>
<keyword evidence="2" id="KW-0677">Repeat</keyword>
<dbReference type="InterPro" id="IPR012677">
    <property type="entry name" value="Nucleotide-bd_a/b_plait_sf"/>
</dbReference>
<feature type="compositionally biased region" description="Basic and acidic residues" evidence="6">
    <location>
        <begin position="55"/>
        <end position="64"/>
    </location>
</feature>
<feature type="domain" description="RRM" evidence="7">
    <location>
        <begin position="419"/>
        <end position="519"/>
    </location>
</feature>
<dbReference type="Proteomes" id="UP001146793">
    <property type="component" value="Unassembled WGS sequence"/>
</dbReference>
<organism evidence="8 9">
    <name type="scientific">Anaeramoeba flamelloides</name>
    <dbReference type="NCBI Taxonomy" id="1746091"/>
    <lineage>
        <taxon>Eukaryota</taxon>
        <taxon>Metamonada</taxon>
        <taxon>Anaeramoebidae</taxon>
        <taxon>Anaeramoeba</taxon>
    </lineage>
</organism>
<reference evidence="8" key="1">
    <citation type="submission" date="2022-08" db="EMBL/GenBank/DDBJ databases">
        <title>Novel sulphate-reducing endosymbionts in the free-living metamonad Anaeramoeba.</title>
        <authorList>
            <person name="Jerlstrom-Hultqvist J."/>
            <person name="Cepicka I."/>
            <person name="Gallot-Lavallee L."/>
            <person name="Salas-Leiva D."/>
            <person name="Curtis B.A."/>
            <person name="Zahonova K."/>
            <person name="Pipaliya S."/>
            <person name="Dacks J."/>
            <person name="Roger A.J."/>
        </authorList>
    </citation>
    <scope>NUCLEOTIDE SEQUENCE</scope>
    <source>
        <strain evidence="8">Busselton2</strain>
    </source>
</reference>
<keyword evidence="3 5" id="KW-0694">RNA-binding</keyword>
<evidence type="ECO:0000259" key="7">
    <source>
        <dbReference type="PROSITE" id="PS50102"/>
    </source>
</evidence>
<gene>
    <name evidence="8" type="ORF">M0812_03373</name>
</gene>
<feature type="domain" description="RRM" evidence="7">
    <location>
        <begin position="72"/>
        <end position="132"/>
    </location>
</feature>
<evidence type="ECO:0000256" key="6">
    <source>
        <dbReference type="SAM" id="MobiDB-lite"/>
    </source>
</evidence>
<dbReference type="InterPro" id="IPR035979">
    <property type="entry name" value="RBD_domain_sf"/>
</dbReference>
<feature type="compositionally biased region" description="Low complexity" evidence="6">
    <location>
        <begin position="204"/>
        <end position="213"/>
    </location>
</feature>
<feature type="compositionally biased region" description="Acidic residues" evidence="6">
    <location>
        <begin position="214"/>
        <end position="224"/>
    </location>
</feature>
<dbReference type="PANTHER" id="PTHR48039">
    <property type="entry name" value="RNA-BINDING MOTIF PROTEIN 14B"/>
    <property type="match status" value="1"/>
</dbReference>
<evidence type="ECO:0000313" key="8">
    <source>
        <dbReference type="EMBL" id="KAJ3451622.1"/>
    </source>
</evidence>
<dbReference type="PANTHER" id="PTHR48039:SF5">
    <property type="entry name" value="RNA-BINDING PROTEIN 28"/>
    <property type="match status" value="1"/>
</dbReference>
<dbReference type="PROSITE" id="PS50102">
    <property type="entry name" value="RRM"/>
    <property type="match status" value="3"/>
</dbReference>
<name>A0AAV8AFU6_9EUKA</name>
<dbReference type="Gene3D" id="3.30.70.330">
    <property type="match status" value="3"/>
</dbReference>
<dbReference type="EMBL" id="JANTQA010000008">
    <property type="protein sequence ID" value="KAJ3451622.1"/>
    <property type="molecule type" value="Genomic_DNA"/>
</dbReference>
<dbReference type="Pfam" id="PF00076">
    <property type="entry name" value="RRM_1"/>
    <property type="match status" value="2"/>
</dbReference>